<accession>A0ABR4AS63</accession>
<organism evidence="1 2">
    <name type="scientific">Stereocaulon virgatum</name>
    <dbReference type="NCBI Taxonomy" id="373712"/>
    <lineage>
        <taxon>Eukaryota</taxon>
        <taxon>Fungi</taxon>
        <taxon>Dikarya</taxon>
        <taxon>Ascomycota</taxon>
        <taxon>Pezizomycotina</taxon>
        <taxon>Lecanoromycetes</taxon>
        <taxon>OSLEUM clade</taxon>
        <taxon>Lecanoromycetidae</taxon>
        <taxon>Lecanorales</taxon>
        <taxon>Lecanorineae</taxon>
        <taxon>Stereocaulaceae</taxon>
        <taxon>Stereocaulon</taxon>
    </lineage>
</organism>
<dbReference type="EMBL" id="JBEFKJ010000002">
    <property type="protein sequence ID" value="KAL2047626.1"/>
    <property type="molecule type" value="Genomic_DNA"/>
</dbReference>
<evidence type="ECO:0000313" key="2">
    <source>
        <dbReference type="Proteomes" id="UP001590950"/>
    </source>
</evidence>
<gene>
    <name evidence="1" type="ORF">N7G274_000668</name>
</gene>
<protein>
    <submittedName>
        <fullName evidence="1">Uncharacterized protein</fullName>
    </submittedName>
</protein>
<comment type="caution">
    <text evidence="1">The sequence shown here is derived from an EMBL/GenBank/DDBJ whole genome shotgun (WGS) entry which is preliminary data.</text>
</comment>
<name>A0ABR4AS63_9LECA</name>
<evidence type="ECO:0000313" key="1">
    <source>
        <dbReference type="EMBL" id="KAL2047626.1"/>
    </source>
</evidence>
<proteinExistence type="predicted"/>
<reference evidence="1 2" key="1">
    <citation type="submission" date="2024-09" db="EMBL/GenBank/DDBJ databases">
        <title>Rethinking Asexuality: The Enigmatic Case of Functional Sexual Genes in Lepraria (Stereocaulaceae).</title>
        <authorList>
            <person name="Doellman M."/>
            <person name="Sun Y."/>
            <person name="Barcenas-Pena A."/>
            <person name="Lumbsch H.T."/>
            <person name="Grewe F."/>
        </authorList>
    </citation>
    <scope>NUCLEOTIDE SEQUENCE [LARGE SCALE GENOMIC DNA]</scope>
    <source>
        <strain evidence="1 2">Mercado 3170</strain>
    </source>
</reference>
<sequence>MALRCRAISAATADAARQSLEEQINHMGAEGLKKGALNGLLKLDQTEQTKAAQAEFEKGLDRKFIERLGIRGGNIKVAWADHPVRYEDVSARPYTLDITNVDYVIGVIALGNHNDLPALGPDFAAQEPLESGWVFYWDGSTTVRYSGSGKSFALPLSFKK</sequence>
<dbReference type="Proteomes" id="UP001590950">
    <property type="component" value="Unassembled WGS sequence"/>
</dbReference>
<keyword evidence="2" id="KW-1185">Reference proteome</keyword>